<dbReference type="Proteomes" id="UP000326946">
    <property type="component" value="Segment"/>
</dbReference>
<proteinExistence type="predicted"/>
<organism evidence="1 2">
    <name type="scientific">Microbacterium phage PhriedRice</name>
    <dbReference type="NCBI Taxonomy" id="2652407"/>
    <lineage>
        <taxon>Viruses</taxon>
        <taxon>Duplodnaviria</taxon>
        <taxon>Heunggongvirae</taxon>
        <taxon>Uroviricota</taxon>
        <taxon>Caudoviricetes</taxon>
        <taxon>Eekayvirinae</taxon>
        <taxon>Akonivirus</taxon>
        <taxon>Akonivirus phedro</taxon>
    </lineage>
</organism>
<accession>A0A5J6T3H3</accession>
<evidence type="ECO:0000313" key="1">
    <source>
        <dbReference type="EMBL" id="QFG04934.1"/>
    </source>
</evidence>
<name>A0A5J6T3H3_9CAUD</name>
<gene>
    <name evidence="1" type="primary">11</name>
    <name evidence="1" type="ORF">SEA_PHRIEDRICE_11</name>
</gene>
<reference evidence="1" key="1">
    <citation type="submission" date="2019-08" db="EMBL/GenBank/DDBJ databases">
        <authorList>
            <person name="Beers A.L."/>
            <person name="Becker A.J."/>
            <person name="Leyhe M.J."/>
            <person name="Li C.M."/>
            <person name="Maas J.R."/>
            <person name="Resendiz-Medina K.E."/>
            <person name="Seggerman F.M."/>
            <person name="Taylor S.B."/>
            <person name="Friedman J.A."/>
            <person name="Miller J.M."/>
            <person name="Boury N.M."/>
            <person name="Peters N.T."/>
            <person name="Gurney S.M.R."/>
            <person name="Garlena R.A."/>
            <person name="Russell D.A."/>
            <person name="Pope W.H."/>
            <person name="Jacobs-Sera D."/>
            <person name="Hatfull G.F."/>
        </authorList>
    </citation>
    <scope>NUCLEOTIDE SEQUENCE [LARGE SCALE GENOMIC DNA]</scope>
</reference>
<sequence length="78" mass="8811">MRKLKSIRELRSMPNIPREGYFASLTQAERNVLIKRFAESSITLGLTQHDNNVSLHMLSNPNKDLIGWTPEGQMNAGS</sequence>
<dbReference type="EMBL" id="MN310546">
    <property type="protein sequence ID" value="QFG04934.1"/>
    <property type="molecule type" value="Genomic_DNA"/>
</dbReference>
<evidence type="ECO:0000313" key="2">
    <source>
        <dbReference type="Proteomes" id="UP000326946"/>
    </source>
</evidence>
<protein>
    <submittedName>
        <fullName evidence="1">Uncharacterized protein</fullName>
    </submittedName>
</protein>